<organism evidence="1 2">
    <name type="scientific">Gossypium stocksii</name>
    <dbReference type="NCBI Taxonomy" id="47602"/>
    <lineage>
        <taxon>Eukaryota</taxon>
        <taxon>Viridiplantae</taxon>
        <taxon>Streptophyta</taxon>
        <taxon>Embryophyta</taxon>
        <taxon>Tracheophyta</taxon>
        <taxon>Spermatophyta</taxon>
        <taxon>Magnoliopsida</taxon>
        <taxon>eudicotyledons</taxon>
        <taxon>Gunneridae</taxon>
        <taxon>Pentapetalae</taxon>
        <taxon>rosids</taxon>
        <taxon>malvids</taxon>
        <taxon>Malvales</taxon>
        <taxon>Malvaceae</taxon>
        <taxon>Malvoideae</taxon>
        <taxon>Gossypium</taxon>
    </lineage>
</organism>
<sequence>MNIGFHLDANQTIGHQEADMHFSLQCHYCVGKLDVGQNPACQNRRHLREKIVFAHHNMGALDDQEL</sequence>
<evidence type="ECO:0000313" key="2">
    <source>
        <dbReference type="Proteomes" id="UP000828251"/>
    </source>
</evidence>
<protein>
    <submittedName>
        <fullName evidence="1">Uncharacterized protein</fullName>
    </submittedName>
</protein>
<comment type="caution">
    <text evidence="1">The sequence shown here is derived from an EMBL/GenBank/DDBJ whole genome shotgun (WGS) entry which is preliminary data.</text>
</comment>
<dbReference type="Proteomes" id="UP000828251">
    <property type="component" value="Unassembled WGS sequence"/>
</dbReference>
<evidence type="ECO:0000313" key="1">
    <source>
        <dbReference type="EMBL" id="KAH1130117.1"/>
    </source>
</evidence>
<gene>
    <name evidence="1" type="ORF">J1N35_001495</name>
</gene>
<proteinExistence type="predicted"/>
<name>A0A9D3WJ11_9ROSI</name>
<keyword evidence="2" id="KW-1185">Reference proteome</keyword>
<reference evidence="1 2" key="1">
    <citation type="journal article" date="2021" name="Plant Biotechnol. J.">
        <title>Multi-omics assisted identification of the key and species-specific regulatory components of drought-tolerant mechanisms in Gossypium stocksii.</title>
        <authorList>
            <person name="Yu D."/>
            <person name="Ke L."/>
            <person name="Zhang D."/>
            <person name="Wu Y."/>
            <person name="Sun Y."/>
            <person name="Mei J."/>
            <person name="Sun J."/>
            <person name="Sun Y."/>
        </authorList>
    </citation>
    <scope>NUCLEOTIDE SEQUENCE [LARGE SCALE GENOMIC DNA]</scope>
    <source>
        <strain evidence="2">cv. E1</strain>
        <tissue evidence="1">Leaf</tissue>
    </source>
</reference>
<dbReference type="AlphaFoldDB" id="A0A9D3WJ11"/>
<dbReference type="EMBL" id="JAIQCV010000001">
    <property type="protein sequence ID" value="KAH1130117.1"/>
    <property type="molecule type" value="Genomic_DNA"/>
</dbReference>
<accession>A0A9D3WJ11</accession>